<feature type="transmembrane region" description="Helical" evidence="18">
    <location>
        <begin position="207"/>
        <end position="225"/>
    </location>
</feature>
<dbReference type="InterPro" id="IPR050175">
    <property type="entry name" value="Complex_I_Subunit_2"/>
</dbReference>
<keyword evidence="11 18" id="KW-1133">Transmembrane helix</keyword>
<keyword evidence="15 18" id="KW-0472">Membrane</keyword>
<dbReference type="GO" id="GO:0005743">
    <property type="term" value="C:mitochondrial inner membrane"/>
    <property type="evidence" value="ECO:0007669"/>
    <property type="project" value="UniProtKB-SubCell"/>
</dbReference>
<name>A0A0P0BZT9_9PLAT</name>
<feature type="transmembrane region" description="Helical" evidence="18">
    <location>
        <begin position="74"/>
        <end position="91"/>
    </location>
</feature>
<evidence type="ECO:0000256" key="3">
    <source>
        <dbReference type="ARBA" id="ARBA00012944"/>
    </source>
</evidence>
<dbReference type="EC" id="7.1.1.2" evidence="3"/>
<reference evidence="20" key="1">
    <citation type="journal article" date="2015" name="Gene">
        <title>Characterization of the complete mitochondrial genomes from Polycladida (Platyhelminthes) using next-generation sequencing.</title>
        <authorList>
            <person name="Teresa Aguado M."/>
            <person name="Grande C."/>
            <person name="Gerth M."/>
            <person name="Bleidorn C."/>
            <person name="Norena C."/>
        </authorList>
    </citation>
    <scope>NUCLEOTIDE SEQUENCE</scope>
</reference>
<feature type="transmembrane region" description="Helical" evidence="18">
    <location>
        <begin position="245"/>
        <end position="270"/>
    </location>
</feature>
<feature type="transmembrane region" description="Helical" evidence="18">
    <location>
        <begin position="98"/>
        <end position="119"/>
    </location>
</feature>
<feature type="transmembrane region" description="Helical" evidence="18">
    <location>
        <begin position="308"/>
        <end position="327"/>
    </location>
</feature>
<keyword evidence="8" id="KW-0999">Mitochondrion inner membrane</keyword>
<evidence type="ECO:0000256" key="2">
    <source>
        <dbReference type="ARBA" id="ARBA00007012"/>
    </source>
</evidence>
<keyword evidence="7 18" id="KW-0812">Transmembrane</keyword>
<evidence type="ECO:0000256" key="7">
    <source>
        <dbReference type="ARBA" id="ARBA00022692"/>
    </source>
</evidence>
<dbReference type="PANTHER" id="PTHR46552:SF1">
    <property type="entry name" value="NADH-UBIQUINONE OXIDOREDUCTASE CHAIN 2"/>
    <property type="match status" value="1"/>
</dbReference>
<keyword evidence="12" id="KW-0520">NAD</keyword>
<geneLocation type="mitochondrion" evidence="20"/>
<evidence type="ECO:0000256" key="14">
    <source>
        <dbReference type="ARBA" id="ARBA00023128"/>
    </source>
</evidence>
<reference evidence="20" key="2">
    <citation type="submission" date="2015-08" db="EMBL/GenBank/DDBJ databases">
        <authorList>
            <person name="Babu N.S."/>
            <person name="Beckwith C.J."/>
            <person name="Beseler K.G."/>
            <person name="Brison A."/>
            <person name="Carone J.V."/>
            <person name="Caskin T.P."/>
            <person name="Diamond M."/>
            <person name="Durham M.E."/>
            <person name="Foxe J.M."/>
            <person name="Go M."/>
            <person name="Henderson B.A."/>
            <person name="Jones I.B."/>
            <person name="McGettigan J.A."/>
            <person name="Micheletti S.J."/>
            <person name="Nasrallah M.E."/>
            <person name="Ortiz D."/>
            <person name="Piller C.R."/>
            <person name="Privatt S.R."/>
            <person name="Schneider S.L."/>
            <person name="Sharp S."/>
            <person name="Smith T.C."/>
            <person name="Stanton J.D."/>
            <person name="Ullery H.E."/>
            <person name="Wilson R.J."/>
            <person name="Serrano M.G."/>
            <person name="Buck G."/>
            <person name="Lee V."/>
            <person name="Wang Y."/>
            <person name="Carvalho R."/>
            <person name="Voegtly L."/>
            <person name="Shi R."/>
            <person name="Duckworth R."/>
            <person name="Johnson A."/>
            <person name="Loviza R."/>
            <person name="Walstead R."/>
            <person name="Shah Z."/>
            <person name="Kiflezghi M."/>
            <person name="Wade K."/>
            <person name="Ball S.L."/>
            <person name="Bradley K.W."/>
            <person name="Asai D.J."/>
            <person name="Bowman C.A."/>
            <person name="Russell D.A."/>
            <person name="Pope W.H."/>
            <person name="Jacobs-Sera D."/>
            <person name="Hendrix R.W."/>
            <person name="Hatfull G.F."/>
        </authorList>
    </citation>
    <scope>NUCLEOTIDE SEQUENCE</scope>
</reference>
<evidence type="ECO:0000256" key="17">
    <source>
        <dbReference type="ARBA" id="ARBA00049551"/>
    </source>
</evidence>
<protein>
    <recommendedName>
        <fullName evidence="4">NADH-ubiquinone oxidoreductase chain 2</fullName>
        <ecNumber evidence="3">7.1.1.2</ecNumber>
    </recommendedName>
    <alternativeName>
        <fullName evidence="16">NADH dehydrogenase subunit 2</fullName>
    </alternativeName>
</protein>
<evidence type="ECO:0000256" key="10">
    <source>
        <dbReference type="ARBA" id="ARBA00022982"/>
    </source>
</evidence>
<dbReference type="InterPro" id="IPR001750">
    <property type="entry name" value="ND/Mrp_TM"/>
</dbReference>
<evidence type="ECO:0000256" key="18">
    <source>
        <dbReference type="SAM" id="Phobius"/>
    </source>
</evidence>
<dbReference type="Pfam" id="PF00361">
    <property type="entry name" value="Proton_antipo_M"/>
    <property type="match status" value="1"/>
</dbReference>
<evidence type="ECO:0000256" key="12">
    <source>
        <dbReference type="ARBA" id="ARBA00023027"/>
    </source>
</evidence>
<keyword evidence="6" id="KW-0679">Respiratory chain</keyword>
<evidence type="ECO:0000313" key="20">
    <source>
        <dbReference type="EMBL" id="ALI86942.1"/>
    </source>
</evidence>
<keyword evidence="5" id="KW-0813">Transport</keyword>
<comment type="similarity">
    <text evidence="2">Belongs to the complex I subunit 2 family.</text>
</comment>
<dbReference type="EMBL" id="KT363735">
    <property type="protein sequence ID" value="ALI86942.1"/>
    <property type="molecule type" value="Genomic_DNA"/>
</dbReference>
<evidence type="ECO:0000256" key="15">
    <source>
        <dbReference type="ARBA" id="ARBA00023136"/>
    </source>
</evidence>
<evidence type="ECO:0000256" key="5">
    <source>
        <dbReference type="ARBA" id="ARBA00022448"/>
    </source>
</evidence>
<keyword evidence="10" id="KW-0249">Electron transport</keyword>
<evidence type="ECO:0000256" key="11">
    <source>
        <dbReference type="ARBA" id="ARBA00022989"/>
    </source>
</evidence>
<dbReference type="GO" id="GO:0006120">
    <property type="term" value="P:mitochondrial electron transport, NADH to ubiquinone"/>
    <property type="evidence" value="ECO:0007669"/>
    <property type="project" value="TreeGrafter"/>
</dbReference>
<keyword evidence="14 20" id="KW-0496">Mitochondrion</keyword>
<feature type="transmembrane region" description="Helical" evidence="18">
    <location>
        <begin position="131"/>
        <end position="150"/>
    </location>
</feature>
<evidence type="ECO:0000256" key="4">
    <source>
        <dbReference type="ARBA" id="ARBA00021008"/>
    </source>
</evidence>
<comment type="subcellular location">
    <subcellularLocation>
        <location evidence="1">Mitochondrion inner membrane</location>
        <topology evidence="1">Multi-pass membrane protein</topology>
    </subcellularLocation>
</comment>
<evidence type="ECO:0000256" key="13">
    <source>
        <dbReference type="ARBA" id="ARBA00023075"/>
    </source>
</evidence>
<dbReference type="AlphaFoldDB" id="A0A0P0BZT9"/>
<feature type="transmembrane region" description="Helical" evidence="18">
    <location>
        <begin position="37"/>
        <end position="54"/>
    </location>
</feature>
<proteinExistence type="inferred from homology"/>
<gene>
    <name evidence="20" type="primary">nad2</name>
</gene>
<keyword evidence="13" id="KW-0830">Ubiquinone</keyword>
<evidence type="ECO:0000259" key="19">
    <source>
        <dbReference type="Pfam" id="PF00361"/>
    </source>
</evidence>
<dbReference type="PANTHER" id="PTHR46552">
    <property type="entry name" value="NADH-UBIQUINONE OXIDOREDUCTASE CHAIN 2"/>
    <property type="match status" value="1"/>
</dbReference>
<evidence type="ECO:0000256" key="16">
    <source>
        <dbReference type="ARBA" id="ARBA00031028"/>
    </source>
</evidence>
<accession>A0A0P0BZT9</accession>
<comment type="catalytic activity">
    <reaction evidence="17">
        <text>a ubiquinone + NADH + 5 H(+)(in) = a ubiquinol + NAD(+) + 4 H(+)(out)</text>
        <dbReference type="Rhea" id="RHEA:29091"/>
        <dbReference type="Rhea" id="RHEA-COMP:9565"/>
        <dbReference type="Rhea" id="RHEA-COMP:9566"/>
        <dbReference type="ChEBI" id="CHEBI:15378"/>
        <dbReference type="ChEBI" id="CHEBI:16389"/>
        <dbReference type="ChEBI" id="CHEBI:17976"/>
        <dbReference type="ChEBI" id="CHEBI:57540"/>
        <dbReference type="ChEBI" id="CHEBI:57945"/>
        <dbReference type="EC" id="7.1.1.2"/>
    </reaction>
</comment>
<keyword evidence="9" id="KW-1278">Translocase</keyword>
<feature type="transmembrane region" description="Helical" evidence="18">
    <location>
        <begin position="12"/>
        <end position="32"/>
    </location>
</feature>
<evidence type="ECO:0000256" key="6">
    <source>
        <dbReference type="ARBA" id="ARBA00022660"/>
    </source>
</evidence>
<evidence type="ECO:0000256" key="8">
    <source>
        <dbReference type="ARBA" id="ARBA00022792"/>
    </source>
</evidence>
<organism evidence="20">
    <name type="scientific">Hoploplana elisabelloi</name>
    <dbReference type="NCBI Taxonomy" id="1714492"/>
    <lineage>
        <taxon>Eukaryota</taxon>
        <taxon>Metazoa</taxon>
        <taxon>Spiralia</taxon>
        <taxon>Lophotrochozoa</taxon>
        <taxon>Platyhelminthes</taxon>
        <taxon>Rhabditophora</taxon>
        <taxon>Polycladida</taxon>
        <taxon>Acotylea</taxon>
        <taxon>Leptoplanoidea</taxon>
        <taxon>Hoploplanidae</taxon>
        <taxon>Hoploplana</taxon>
    </lineage>
</organism>
<feature type="domain" description="NADH:quinone oxidoreductase/Mrp antiporter transmembrane" evidence="19">
    <location>
        <begin position="100"/>
        <end position="283"/>
    </location>
</feature>
<sequence length="330" mass="37133">MNYLNIRVLPNIWSSSVSLFFCLSIGLVISLLSNNIFLVWLGLEINMFGIIPFLNSSPNHTNNILFLNTSEVNVSFFYFFVQVIGSLFFAWGSILGDWYIISIVGLILKIGAAPFFWWVPAIIPRLDWASIGVISTIQKVPGVLLFRLIFDIDIKICIFLSIIGFLVSAVGINFSSNNIKQLMAWSSISNMSILLLLLVLNNSLGVIYYLFYSILVIIFCVLMNWSNSSNVCESFINGNNTPNNFLIGSIILIFSGLPPFISFLLKVYFLSGFFLFDSINKILEVVLNGNDIAYFYLLGSYLSSWNLVLLFIILIILQSVGYIKAFISLN</sequence>
<evidence type="ECO:0000256" key="1">
    <source>
        <dbReference type="ARBA" id="ARBA00004448"/>
    </source>
</evidence>
<evidence type="ECO:0000256" key="9">
    <source>
        <dbReference type="ARBA" id="ARBA00022967"/>
    </source>
</evidence>
<feature type="transmembrane region" description="Helical" evidence="18">
    <location>
        <begin position="157"/>
        <end position="176"/>
    </location>
</feature>
<dbReference type="GO" id="GO:0008137">
    <property type="term" value="F:NADH dehydrogenase (ubiquinone) activity"/>
    <property type="evidence" value="ECO:0007669"/>
    <property type="project" value="UniProtKB-EC"/>
</dbReference>